<organism evidence="4 5">
    <name type="scientific">Streptomyces formicae</name>
    <dbReference type="NCBI Taxonomy" id="1616117"/>
    <lineage>
        <taxon>Bacteria</taxon>
        <taxon>Bacillati</taxon>
        <taxon>Actinomycetota</taxon>
        <taxon>Actinomycetes</taxon>
        <taxon>Kitasatosporales</taxon>
        <taxon>Streptomycetaceae</taxon>
        <taxon>Streptomyces</taxon>
    </lineage>
</organism>
<dbReference type="GO" id="GO:0016747">
    <property type="term" value="F:acyltransferase activity, transferring groups other than amino-acyl groups"/>
    <property type="evidence" value="ECO:0007669"/>
    <property type="project" value="InterPro"/>
</dbReference>
<dbReference type="PROSITE" id="PS51186">
    <property type="entry name" value="GNAT"/>
    <property type="match status" value="1"/>
</dbReference>
<keyword evidence="5" id="KW-1185">Reference proteome</keyword>
<proteinExistence type="inferred from homology"/>
<dbReference type="GO" id="GO:0005829">
    <property type="term" value="C:cytosol"/>
    <property type="evidence" value="ECO:0007669"/>
    <property type="project" value="TreeGrafter"/>
</dbReference>
<dbReference type="PANTHER" id="PTHR11803:SF58">
    <property type="entry name" value="PROTEIN HMF1-RELATED"/>
    <property type="match status" value="1"/>
</dbReference>
<comment type="similarity">
    <text evidence="1">Belongs to the RutC family.</text>
</comment>
<reference evidence="4 5" key="1">
    <citation type="submission" date="2017-08" db="EMBL/GenBank/DDBJ databases">
        <title>Complete Genome Sequence of Streptomyces formicae KY5, the formicamycin producer.</title>
        <authorList>
            <person name="Holmes N.A."/>
            <person name="Devine R."/>
            <person name="Qin Z."/>
            <person name="Seipke R.F."/>
            <person name="Wilkinson B."/>
            <person name="Hutchings M.I."/>
        </authorList>
    </citation>
    <scope>NUCLEOTIDE SEQUENCE [LARGE SCALE GENOMIC DNA]</scope>
    <source>
        <strain evidence="4 5">KY5</strain>
    </source>
</reference>
<dbReference type="SUPFAM" id="SSF55298">
    <property type="entry name" value="YjgF-like"/>
    <property type="match status" value="1"/>
</dbReference>
<evidence type="ECO:0000313" key="5">
    <source>
        <dbReference type="Proteomes" id="UP000221011"/>
    </source>
</evidence>
<accession>A0A291Q5R8</accession>
<evidence type="ECO:0000256" key="2">
    <source>
        <dbReference type="SAM" id="MobiDB-lite"/>
    </source>
</evidence>
<dbReference type="CDD" id="cd00448">
    <property type="entry name" value="YjgF_YER057c_UK114_family"/>
    <property type="match status" value="1"/>
</dbReference>
<dbReference type="Pfam" id="PF01042">
    <property type="entry name" value="Ribonuc_L-PSP"/>
    <property type="match status" value="1"/>
</dbReference>
<dbReference type="CDD" id="cd04301">
    <property type="entry name" value="NAT_SF"/>
    <property type="match status" value="1"/>
</dbReference>
<protein>
    <recommendedName>
        <fullName evidence="3">N-acetyltransferase domain-containing protein</fullName>
    </recommendedName>
</protein>
<evidence type="ECO:0000256" key="1">
    <source>
        <dbReference type="ARBA" id="ARBA00010552"/>
    </source>
</evidence>
<dbReference type="AlphaFoldDB" id="A0A291Q5R8"/>
<feature type="domain" description="N-acetyltransferase" evidence="3">
    <location>
        <begin position="148"/>
        <end position="293"/>
    </location>
</feature>
<dbReference type="Proteomes" id="UP000221011">
    <property type="component" value="Chromosome"/>
</dbReference>
<dbReference type="Pfam" id="PF13508">
    <property type="entry name" value="Acetyltransf_7"/>
    <property type="match status" value="1"/>
</dbReference>
<gene>
    <name evidence="4" type="ORF">KY5_1934</name>
</gene>
<dbReference type="Gene3D" id="3.40.630.30">
    <property type="match status" value="1"/>
</dbReference>
<dbReference type="GO" id="GO:0019239">
    <property type="term" value="F:deaminase activity"/>
    <property type="evidence" value="ECO:0007669"/>
    <property type="project" value="TreeGrafter"/>
</dbReference>
<dbReference type="Gene3D" id="3.30.1330.40">
    <property type="entry name" value="RutC-like"/>
    <property type="match status" value="1"/>
</dbReference>
<dbReference type="SUPFAM" id="SSF55729">
    <property type="entry name" value="Acyl-CoA N-acyltransferases (Nat)"/>
    <property type="match status" value="1"/>
</dbReference>
<sequence>MTTDRTVVPTLFPPPGYAHAAVVEAGTRLAFMAGSVPLDPEGKLVGEGDVARQTEQVIANLDEALRAVGSDLSQVVASTVYVVSTEPALLSEAWEVVRGTDLHAGPHTSTLLGTACLGYPGQLVEITATAVVPDGPRAEEAAAAVDDVALRLATEADGAAVADVYLRSFDAALPSVRRAHSAAAVREFFQHVVVVRGSTWIAEAGGEAVGMMVLDGDELSQLYLAPEWRGRGIGDRFVALAKERCPAGLWLRTFQVNGPAHRFYERHGFVATERTDGSGNEEREPDVRYDWRP</sequence>
<feature type="region of interest" description="Disordered" evidence="2">
    <location>
        <begin position="274"/>
        <end position="293"/>
    </location>
</feature>
<evidence type="ECO:0000313" key="4">
    <source>
        <dbReference type="EMBL" id="ATL26952.1"/>
    </source>
</evidence>
<dbReference type="InterPro" id="IPR035959">
    <property type="entry name" value="RutC-like_sf"/>
</dbReference>
<dbReference type="EMBL" id="CP022685">
    <property type="protein sequence ID" value="ATL26952.1"/>
    <property type="molecule type" value="Genomic_DNA"/>
</dbReference>
<dbReference type="InterPro" id="IPR016181">
    <property type="entry name" value="Acyl_CoA_acyltransferase"/>
</dbReference>
<dbReference type="InterPro" id="IPR000182">
    <property type="entry name" value="GNAT_dom"/>
</dbReference>
<dbReference type="PANTHER" id="PTHR11803">
    <property type="entry name" value="2-IMINOBUTANOATE/2-IMINOPROPANOATE DEAMINASE RIDA"/>
    <property type="match status" value="1"/>
</dbReference>
<dbReference type="KEGG" id="sfk:KY5_1934"/>
<name>A0A291Q5R8_9ACTN</name>
<dbReference type="InterPro" id="IPR006175">
    <property type="entry name" value="YjgF/YER057c/UK114"/>
</dbReference>
<evidence type="ECO:0000259" key="3">
    <source>
        <dbReference type="PROSITE" id="PS51186"/>
    </source>
</evidence>